<evidence type="ECO:0000256" key="1">
    <source>
        <dbReference type="SAM" id="Phobius"/>
    </source>
</evidence>
<feature type="transmembrane region" description="Helical" evidence="1">
    <location>
        <begin position="99"/>
        <end position="118"/>
    </location>
</feature>
<dbReference type="AlphaFoldDB" id="A0A3P7DBE1"/>
<protein>
    <submittedName>
        <fullName evidence="2">Uncharacterized protein</fullName>
    </submittedName>
</protein>
<dbReference type="InParanoid" id="A0A3P7DBE1"/>
<feature type="transmembrane region" description="Helical" evidence="1">
    <location>
        <begin position="138"/>
        <end position="158"/>
    </location>
</feature>
<accession>A0A3P7DBE1</accession>
<sequence length="324" mass="37836">MLQTIKTFIFGERVKGEVLEQPSFKTIVPENKPSFIEWCRDVNFGLLFDRKTIHLDEVVDMEEYDELEIAIIKTHPNFDQLKWDEYCDEGRHYEEYDKLLIWATIVAVITAYPVMWLWNGCLVGTIDGVHEITFFKALGLAVLCALLFKPGIGGFVFVEGSENKVKEWWWNNLKARKQVMNKEQIKQIKQLTDFLNKISFINSGGCGIAALAIYDLAEKLGLKPEILFLYSWNRHGEKENKEYIKGLREKAESCGHVVVRIGKILIDSEDFWEKEHPKFNKTTPIHEINNMSELHDFLMYECHVQTSERAQIWFDMLCELEDAE</sequence>
<dbReference type="Proteomes" id="UP000270924">
    <property type="component" value="Unassembled WGS sequence"/>
</dbReference>
<proteinExistence type="predicted"/>
<reference evidence="2 3" key="1">
    <citation type="submission" date="2018-11" db="EMBL/GenBank/DDBJ databases">
        <authorList>
            <consortium name="Pathogen Informatics"/>
        </authorList>
    </citation>
    <scope>NUCLEOTIDE SEQUENCE [LARGE SCALE GENOMIC DNA]</scope>
</reference>
<gene>
    <name evidence="2" type="ORF">WBA_LOCUS596</name>
</gene>
<keyword evidence="1" id="KW-0812">Transmembrane</keyword>
<dbReference type="EMBL" id="UYWW01000088">
    <property type="protein sequence ID" value="VDM07210.1"/>
    <property type="molecule type" value="Genomic_DNA"/>
</dbReference>
<evidence type="ECO:0000313" key="2">
    <source>
        <dbReference type="EMBL" id="VDM07210.1"/>
    </source>
</evidence>
<keyword evidence="1" id="KW-1133">Transmembrane helix</keyword>
<evidence type="ECO:0000313" key="3">
    <source>
        <dbReference type="Proteomes" id="UP000270924"/>
    </source>
</evidence>
<name>A0A3P7DBE1_WUCBA</name>
<organism evidence="2 3">
    <name type="scientific">Wuchereria bancrofti</name>
    <dbReference type="NCBI Taxonomy" id="6293"/>
    <lineage>
        <taxon>Eukaryota</taxon>
        <taxon>Metazoa</taxon>
        <taxon>Ecdysozoa</taxon>
        <taxon>Nematoda</taxon>
        <taxon>Chromadorea</taxon>
        <taxon>Rhabditida</taxon>
        <taxon>Spirurina</taxon>
        <taxon>Spiruromorpha</taxon>
        <taxon>Filarioidea</taxon>
        <taxon>Onchocercidae</taxon>
        <taxon>Wuchereria</taxon>
    </lineage>
</organism>
<keyword evidence="1" id="KW-0472">Membrane</keyword>
<keyword evidence="3" id="KW-1185">Reference proteome</keyword>